<evidence type="ECO:0000313" key="3">
    <source>
        <dbReference type="Proteomes" id="UP001211987"/>
    </source>
</evidence>
<dbReference type="Proteomes" id="UP001211987">
    <property type="component" value="Unassembled WGS sequence"/>
</dbReference>
<dbReference type="AlphaFoldDB" id="A0A9Q3A2Z3"/>
<reference evidence="2" key="1">
    <citation type="submission" date="2023-01" db="EMBL/GenBank/DDBJ databases">
        <title>Human gut microbiome strain richness.</title>
        <authorList>
            <person name="Chen-Liaw A."/>
        </authorList>
    </citation>
    <scope>NUCLEOTIDE SEQUENCE</scope>
    <source>
        <strain evidence="2">1001217st2_G6_1001217B_191108</strain>
    </source>
</reference>
<feature type="transmembrane region" description="Helical" evidence="1">
    <location>
        <begin position="141"/>
        <end position="163"/>
    </location>
</feature>
<dbReference type="GeneID" id="64196854"/>
<feature type="transmembrane region" description="Helical" evidence="1">
    <location>
        <begin position="169"/>
        <end position="190"/>
    </location>
</feature>
<dbReference type="PANTHER" id="PTHR34989">
    <property type="entry name" value="PROTEIN HDED"/>
    <property type="match status" value="1"/>
</dbReference>
<dbReference type="InterPro" id="IPR052712">
    <property type="entry name" value="Acid_resist_chaperone_HdeD"/>
</dbReference>
<protein>
    <submittedName>
        <fullName evidence="2">DUF308 domain-containing protein</fullName>
    </submittedName>
</protein>
<dbReference type="InterPro" id="IPR005325">
    <property type="entry name" value="DUF308_memb"/>
</dbReference>
<keyword evidence="1" id="KW-0812">Transmembrane</keyword>
<gene>
    <name evidence="2" type="ORF">PM738_03940</name>
</gene>
<dbReference type="GO" id="GO:0005886">
    <property type="term" value="C:plasma membrane"/>
    <property type="evidence" value="ECO:0007669"/>
    <property type="project" value="TreeGrafter"/>
</dbReference>
<accession>A0A9Q3A2Z3</accession>
<name>A0A9Q3A2Z3_9FIRM</name>
<evidence type="ECO:0000256" key="1">
    <source>
        <dbReference type="SAM" id="Phobius"/>
    </source>
</evidence>
<feature type="transmembrane region" description="Helical" evidence="1">
    <location>
        <begin position="86"/>
        <end position="105"/>
    </location>
</feature>
<feature type="transmembrane region" description="Helical" evidence="1">
    <location>
        <begin position="27"/>
        <end position="47"/>
    </location>
</feature>
<comment type="caution">
    <text evidence="2">The sequence shown here is derived from an EMBL/GenBank/DDBJ whole genome shotgun (WGS) entry which is preliminary data.</text>
</comment>
<feature type="transmembrane region" description="Helical" evidence="1">
    <location>
        <begin position="53"/>
        <end position="74"/>
    </location>
</feature>
<keyword evidence="1" id="KW-0472">Membrane</keyword>
<keyword evidence="1" id="KW-1133">Transmembrane helix</keyword>
<feature type="transmembrane region" description="Helical" evidence="1">
    <location>
        <begin position="111"/>
        <end position="129"/>
    </location>
</feature>
<evidence type="ECO:0000313" key="2">
    <source>
        <dbReference type="EMBL" id="MDB7082942.1"/>
    </source>
</evidence>
<dbReference type="Pfam" id="PF03729">
    <property type="entry name" value="DUF308"/>
    <property type="match status" value="2"/>
</dbReference>
<dbReference type="RefSeq" id="WP_003538769.1">
    <property type="nucleotide sequence ID" value="NZ_AP031443.1"/>
</dbReference>
<dbReference type="EMBL" id="JAQLKE010000004">
    <property type="protein sequence ID" value="MDB7082942.1"/>
    <property type="molecule type" value="Genomic_DNA"/>
</dbReference>
<sequence>MLRFNDDFDFRSEFVGKWNKKIHSLRVAGIIVAILMIICAILCMIYPVKSVTIIGTIATGLILILGIYQIIDYIAAPPLFRGPGGLVSAICNLLIGLLLICSPIEMTINTFAFIFGFILMVYGLNKLSFAHQLSFFGIESYGWVIFTGIINVLAALAFIIAPLMSTVVLNYIVAAYLLVGGIALLVEVIAMHDLKL</sequence>
<organism evidence="2 3">
    <name type="scientific">Thomasclavelia ramosa</name>
    <dbReference type="NCBI Taxonomy" id="1547"/>
    <lineage>
        <taxon>Bacteria</taxon>
        <taxon>Bacillati</taxon>
        <taxon>Bacillota</taxon>
        <taxon>Erysipelotrichia</taxon>
        <taxon>Erysipelotrichales</taxon>
        <taxon>Coprobacillaceae</taxon>
        <taxon>Thomasclavelia</taxon>
    </lineage>
</organism>
<dbReference type="PANTHER" id="PTHR34989:SF1">
    <property type="entry name" value="PROTEIN HDED"/>
    <property type="match status" value="1"/>
</dbReference>
<proteinExistence type="predicted"/>